<keyword evidence="1" id="KW-0175">Coiled coil</keyword>
<comment type="caution">
    <text evidence="2">The sequence shown here is derived from an EMBL/GenBank/DDBJ whole genome shotgun (WGS) entry which is preliminary data.</text>
</comment>
<protein>
    <submittedName>
        <fullName evidence="2">Uncharacterized protein</fullName>
    </submittedName>
</protein>
<evidence type="ECO:0000256" key="1">
    <source>
        <dbReference type="SAM" id="Coils"/>
    </source>
</evidence>
<dbReference type="Proteomes" id="UP001066276">
    <property type="component" value="Chromosome 8"/>
</dbReference>
<proteinExistence type="predicted"/>
<keyword evidence="3" id="KW-1185">Reference proteome</keyword>
<evidence type="ECO:0000313" key="3">
    <source>
        <dbReference type="Proteomes" id="UP001066276"/>
    </source>
</evidence>
<dbReference type="EMBL" id="JANPWB010000012">
    <property type="protein sequence ID" value="KAJ1117217.1"/>
    <property type="molecule type" value="Genomic_DNA"/>
</dbReference>
<sequence>MSSEPAPTAPLTQTYMDNSLKELRAKIGSLKTEFKFCIHVVKIDIGDLGERINDMEQTLDAQTDDLEALSCRVVTLEEQQLDIHLKQEVLESNDRRNNIHIWGVPEGVEGPDIMPFVADLLQAIRRDPDTPTPMLD</sequence>
<feature type="coiled-coil region" evidence="1">
    <location>
        <begin position="52"/>
        <end position="79"/>
    </location>
</feature>
<accession>A0AAV7NQ81</accession>
<name>A0AAV7NQ81_PLEWA</name>
<organism evidence="2 3">
    <name type="scientific">Pleurodeles waltl</name>
    <name type="common">Iberian ribbed newt</name>
    <dbReference type="NCBI Taxonomy" id="8319"/>
    <lineage>
        <taxon>Eukaryota</taxon>
        <taxon>Metazoa</taxon>
        <taxon>Chordata</taxon>
        <taxon>Craniata</taxon>
        <taxon>Vertebrata</taxon>
        <taxon>Euteleostomi</taxon>
        <taxon>Amphibia</taxon>
        <taxon>Batrachia</taxon>
        <taxon>Caudata</taxon>
        <taxon>Salamandroidea</taxon>
        <taxon>Salamandridae</taxon>
        <taxon>Pleurodelinae</taxon>
        <taxon>Pleurodeles</taxon>
    </lineage>
</organism>
<evidence type="ECO:0000313" key="2">
    <source>
        <dbReference type="EMBL" id="KAJ1117217.1"/>
    </source>
</evidence>
<reference evidence="2" key="1">
    <citation type="journal article" date="2022" name="bioRxiv">
        <title>Sequencing and chromosome-scale assembly of the giantPleurodeles waltlgenome.</title>
        <authorList>
            <person name="Brown T."/>
            <person name="Elewa A."/>
            <person name="Iarovenko S."/>
            <person name="Subramanian E."/>
            <person name="Araus A.J."/>
            <person name="Petzold A."/>
            <person name="Susuki M."/>
            <person name="Suzuki K.-i.T."/>
            <person name="Hayashi T."/>
            <person name="Toyoda A."/>
            <person name="Oliveira C."/>
            <person name="Osipova E."/>
            <person name="Leigh N.D."/>
            <person name="Simon A."/>
            <person name="Yun M.H."/>
        </authorList>
    </citation>
    <scope>NUCLEOTIDE SEQUENCE</scope>
    <source>
        <strain evidence="2">20211129_DDA</strain>
        <tissue evidence="2">Liver</tissue>
    </source>
</reference>
<dbReference type="AlphaFoldDB" id="A0AAV7NQ81"/>
<gene>
    <name evidence="2" type="ORF">NDU88_005417</name>
</gene>